<dbReference type="EMBL" id="KV425606">
    <property type="protein sequence ID" value="KZT21473.1"/>
    <property type="molecule type" value="Genomic_DNA"/>
</dbReference>
<dbReference type="Proteomes" id="UP000076761">
    <property type="component" value="Unassembled WGS sequence"/>
</dbReference>
<dbReference type="InParanoid" id="A0A165PTF1"/>
<proteinExistence type="predicted"/>
<name>A0A165PTF1_9AGAM</name>
<organism evidence="1 2">
    <name type="scientific">Neolentinus lepideus HHB14362 ss-1</name>
    <dbReference type="NCBI Taxonomy" id="1314782"/>
    <lineage>
        <taxon>Eukaryota</taxon>
        <taxon>Fungi</taxon>
        <taxon>Dikarya</taxon>
        <taxon>Basidiomycota</taxon>
        <taxon>Agaricomycotina</taxon>
        <taxon>Agaricomycetes</taxon>
        <taxon>Gloeophyllales</taxon>
        <taxon>Gloeophyllaceae</taxon>
        <taxon>Neolentinus</taxon>
    </lineage>
</organism>
<reference evidence="1 2" key="1">
    <citation type="journal article" date="2016" name="Mol. Biol. Evol.">
        <title>Comparative Genomics of Early-Diverging Mushroom-Forming Fungi Provides Insights into the Origins of Lignocellulose Decay Capabilities.</title>
        <authorList>
            <person name="Nagy L.G."/>
            <person name="Riley R."/>
            <person name="Tritt A."/>
            <person name="Adam C."/>
            <person name="Daum C."/>
            <person name="Floudas D."/>
            <person name="Sun H."/>
            <person name="Yadav J.S."/>
            <person name="Pangilinan J."/>
            <person name="Larsson K.H."/>
            <person name="Matsuura K."/>
            <person name="Barry K."/>
            <person name="Labutti K."/>
            <person name="Kuo R."/>
            <person name="Ohm R.A."/>
            <person name="Bhattacharya S.S."/>
            <person name="Shirouzu T."/>
            <person name="Yoshinaga Y."/>
            <person name="Martin F.M."/>
            <person name="Grigoriev I.V."/>
            <person name="Hibbett D.S."/>
        </authorList>
    </citation>
    <scope>NUCLEOTIDE SEQUENCE [LARGE SCALE GENOMIC DNA]</scope>
    <source>
        <strain evidence="1 2">HHB14362 ss-1</strain>
    </source>
</reference>
<dbReference type="AlphaFoldDB" id="A0A165PTF1"/>
<sequence length="184" mass="20303">MEPSFASELLGCLEQGTYPDTNVQLDRFNTVACSVPLSSAATSPASTSSRRLAASAFVSTSSTEMKIFCGELTGRKSLRKDLFNEGIIIVWDSSEGGCRYAFINIDSLPPRLRRKEFIQRRRVEGGLVEYEFADENGVPAGCHEIHSSGMVQITNQGSMTSNYEVFEELPPYDPASERLPPYSE</sequence>
<accession>A0A165PTF1</accession>
<evidence type="ECO:0000313" key="2">
    <source>
        <dbReference type="Proteomes" id="UP000076761"/>
    </source>
</evidence>
<gene>
    <name evidence="1" type="ORF">NEOLEDRAFT_1171932</name>
</gene>
<evidence type="ECO:0000313" key="1">
    <source>
        <dbReference type="EMBL" id="KZT21473.1"/>
    </source>
</evidence>
<keyword evidence="2" id="KW-1185">Reference proteome</keyword>
<protein>
    <submittedName>
        <fullName evidence="1">Uncharacterized protein</fullName>
    </submittedName>
</protein>